<dbReference type="InterPro" id="IPR045269">
    <property type="entry name" value="Atg1-like"/>
</dbReference>
<dbReference type="Proteomes" id="UP000677228">
    <property type="component" value="Unassembled WGS sequence"/>
</dbReference>
<feature type="domain" description="Protein kinase" evidence="11">
    <location>
        <begin position="16"/>
        <end position="295"/>
    </location>
</feature>
<dbReference type="EC" id="2.7.11.1" evidence="1"/>
<keyword evidence="7" id="KW-0067">ATP-binding</keyword>
<dbReference type="FunFam" id="1.10.510.10:FF:000571">
    <property type="entry name" value="Maternal embryonic leucine zipper kinase"/>
    <property type="match status" value="1"/>
</dbReference>
<dbReference type="GO" id="GO:0000045">
    <property type="term" value="P:autophagosome assembly"/>
    <property type="evidence" value="ECO:0007669"/>
    <property type="project" value="TreeGrafter"/>
</dbReference>
<dbReference type="AlphaFoldDB" id="A0A8S2E4W5"/>
<dbReference type="PROSITE" id="PS00108">
    <property type="entry name" value="PROTEIN_KINASE_ST"/>
    <property type="match status" value="1"/>
</dbReference>
<evidence type="ECO:0000313" key="13">
    <source>
        <dbReference type="EMBL" id="CAF3830155.1"/>
    </source>
</evidence>
<evidence type="ECO:0000256" key="6">
    <source>
        <dbReference type="ARBA" id="ARBA00022777"/>
    </source>
</evidence>
<dbReference type="Pfam" id="PF00069">
    <property type="entry name" value="Pkinase"/>
    <property type="match status" value="1"/>
</dbReference>
<keyword evidence="2" id="KW-0963">Cytoplasm</keyword>
<dbReference type="EMBL" id="CAJNOK010008494">
    <property type="protein sequence ID" value="CAF1065020.1"/>
    <property type="molecule type" value="Genomic_DNA"/>
</dbReference>
<dbReference type="GO" id="GO:0061709">
    <property type="term" value="P:reticulophagy"/>
    <property type="evidence" value="ECO:0007669"/>
    <property type="project" value="TreeGrafter"/>
</dbReference>
<accession>A0A8S2E4W5</accession>
<organism evidence="12 14">
    <name type="scientific">Didymodactylos carnosus</name>
    <dbReference type="NCBI Taxonomy" id="1234261"/>
    <lineage>
        <taxon>Eukaryota</taxon>
        <taxon>Metazoa</taxon>
        <taxon>Spiralia</taxon>
        <taxon>Gnathifera</taxon>
        <taxon>Rotifera</taxon>
        <taxon>Eurotatoria</taxon>
        <taxon>Bdelloidea</taxon>
        <taxon>Philodinida</taxon>
        <taxon>Philodinidae</taxon>
        <taxon>Didymodactylos</taxon>
    </lineage>
</organism>
<dbReference type="PANTHER" id="PTHR24348:SF65">
    <property type="entry name" value="SERINE_THREONINE-PROTEIN KINASE ULK3"/>
    <property type="match status" value="1"/>
</dbReference>
<evidence type="ECO:0000313" key="14">
    <source>
        <dbReference type="Proteomes" id="UP000677228"/>
    </source>
</evidence>
<dbReference type="GO" id="GO:0005524">
    <property type="term" value="F:ATP binding"/>
    <property type="evidence" value="ECO:0007669"/>
    <property type="project" value="UniProtKB-KW"/>
</dbReference>
<feature type="region of interest" description="Disordered" evidence="10">
    <location>
        <begin position="39"/>
        <end position="60"/>
    </location>
</feature>
<dbReference type="InterPro" id="IPR000719">
    <property type="entry name" value="Prot_kinase_dom"/>
</dbReference>
<dbReference type="GO" id="GO:0005776">
    <property type="term" value="C:autophagosome"/>
    <property type="evidence" value="ECO:0007669"/>
    <property type="project" value="TreeGrafter"/>
</dbReference>
<evidence type="ECO:0000313" key="12">
    <source>
        <dbReference type="EMBL" id="CAF1065020.1"/>
    </source>
</evidence>
<evidence type="ECO:0000256" key="5">
    <source>
        <dbReference type="ARBA" id="ARBA00022741"/>
    </source>
</evidence>
<evidence type="ECO:0000256" key="7">
    <source>
        <dbReference type="ARBA" id="ARBA00022840"/>
    </source>
</evidence>
<dbReference type="PROSITE" id="PS50011">
    <property type="entry name" value="PROTEIN_KINASE_DOM"/>
    <property type="match status" value="1"/>
</dbReference>
<evidence type="ECO:0000256" key="9">
    <source>
        <dbReference type="ARBA" id="ARBA00048679"/>
    </source>
</evidence>
<dbReference type="SUPFAM" id="SSF56112">
    <property type="entry name" value="Protein kinase-like (PK-like)"/>
    <property type="match status" value="1"/>
</dbReference>
<evidence type="ECO:0000256" key="8">
    <source>
        <dbReference type="ARBA" id="ARBA00047899"/>
    </source>
</evidence>
<evidence type="ECO:0000256" key="2">
    <source>
        <dbReference type="ARBA" id="ARBA00022490"/>
    </source>
</evidence>
<feature type="compositionally biased region" description="Polar residues" evidence="10">
    <location>
        <begin position="505"/>
        <end position="516"/>
    </location>
</feature>
<dbReference type="InterPro" id="IPR008271">
    <property type="entry name" value="Ser/Thr_kinase_AS"/>
</dbReference>
<evidence type="ECO:0000256" key="4">
    <source>
        <dbReference type="ARBA" id="ARBA00022679"/>
    </source>
</evidence>
<dbReference type="Gene3D" id="1.10.510.10">
    <property type="entry name" value="Transferase(Phosphotransferase) domain 1"/>
    <property type="match status" value="1"/>
</dbReference>
<protein>
    <recommendedName>
        <fullName evidence="1">non-specific serine/threonine protein kinase</fullName>
        <ecNumber evidence="1">2.7.11.1</ecNumber>
    </recommendedName>
</protein>
<dbReference type="SUPFAM" id="SSF116846">
    <property type="entry name" value="MIT domain"/>
    <property type="match status" value="2"/>
</dbReference>
<dbReference type="GO" id="GO:0005829">
    <property type="term" value="C:cytosol"/>
    <property type="evidence" value="ECO:0007669"/>
    <property type="project" value="TreeGrafter"/>
</dbReference>
<dbReference type="GO" id="GO:0000422">
    <property type="term" value="P:autophagy of mitochondrion"/>
    <property type="evidence" value="ECO:0007669"/>
    <property type="project" value="TreeGrafter"/>
</dbReference>
<dbReference type="GO" id="GO:0034045">
    <property type="term" value="C:phagophore assembly site membrane"/>
    <property type="evidence" value="ECO:0007669"/>
    <property type="project" value="TreeGrafter"/>
</dbReference>
<feature type="region of interest" description="Disordered" evidence="10">
    <location>
        <begin position="497"/>
        <end position="516"/>
    </location>
</feature>
<dbReference type="Proteomes" id="UP000682733">
    <property type="component" value="Unassembled WGS sequence"/>
</dbReference>
<sequence length="516" mass="58293">MASRVDPIPIPHLKGYVFGEKLGAGSYGTVYKAKAASTPIQRPSSATPQRPSSATPFSRPLPSTYAIKCIDRKGLNNTTRDLLVNEIRLLKQIKHENIVEMYDFQYDENYIYIVMEYCAGGDLSMFIRSKDQLPERRARPFVQQIAKAIKFLYDKHIAHMDLKPENVLLTTSEVNPTLKIGDFGVAQHISKNRLGTTIRGTLLYMAPEILSSTTYDARVDLWSIGVILYECLFGRPPFVCLTVQDLVETIKSNEPIDIPADARITTDCRDLLTRLLQRDPTKRIRFEAFFRHPFVANDISSQLARADELLQTAIAFEQAGNLNKALKHRICALDEYASFLKIDPIPERRRAIRRKVQEGIIEAENLKRRMHPALALEASAVLKPQTVSPTVPVNGINLLELSNDPNVDAAYKRCQQGNVFANQRKYRQACEEYESGISGMLTAMQSETNLTKKKILHDMISSYLTKAENCKKYAESETLDLQINKIKEDNADLTLDGTNDDLGEKQQQQQGHCLVQ</sequence>
<dbReference type="GO" id="GO:0034727">
    <property type="term" value="P:piecemeal microautophagy of the nucleus"/>
    <property type="evidence" value="ECO:0007669"/>
    <property type="project" value="TreeGrafter"/>
</dbReference>
<name>A0A8S2E4W5_9BILA</name>
<keyword evidence="5" id="KW-0547">Nucleotide-binding</keyword>
<dbReference type="GO" id="GO:0010506">
    <property type="term" value="P:regulation of autophagy"/>
    <property type="evidence" value="ECO:0007669"/>
    <property type="project" value="InterPro"/>
</dbReference>
<keyword evidence="6" id="KW-0418">Kinase</keyword>
<comment type="catalytic activity">
    <reaction evidence="8">
        <text>L-threonyl-[protein] + ATP = O-phospho-L-threonyl-[protein] + ADP + H(+)</text>
        <dbReference type="Rhea" id="RHEA:46608"/>
        <dbReference type="Rhea" id="RHEA-COMP:11060"/>
        <dbReference type="Rhea" id="RHEA-COMP:11605"/>
        <dbReference type="ChEBI" id="CHEBI:15378"/>
        <dbReference type="ChEBI" id="CHEBI:30013"/>
        <dbReference type="ChEBI" id="CHEBI:30616"/>
        <dbReference type="ChEBI" id="CHEBI:61977"/>
        <dbReference type="ChEBI" id="CHEBI:456216"/>
        <dbReference type="EC" id="2.7.11.1"/>
    </reaction>
</comment>
<comment type="caution">
    <text evidence="12">The sequence shown here is derived from an EMBL/GenBank/DDBJ whole genome shotgun (WGS) entry which is preliminary data.</text>
</comment>
<keyword evidence="4" id="KW-0808">Transferase</keyword>
<feature type="compositionally biased region" description="Polar residues" evidence="10">
    <location>
        <begin position="39"/>
        <end position="56"/>
    </location>
</feature>
<comment type="catalytic activity">
    <reaction evidence="9">
        <text>L-seryl-[protein] + ATP = O-phospho-L-seryl-[protein] + ADP + H(+)</text>
        <dbReference type="Rhea" id="RHEA:17989"/>
        <dbReference type="Rhea" id="RHEA-COMP:9863"/>
        <dbReference type="Rhea" id="RHEA-COMP:11604"/>
        <dbReference type="ChEBI" id="CHEBI:15378"/>
        <dbReference type="ChEBI" id="CHEBI:29999"/>
        <dbReference type="ChEBI" id="CHEBI:30616"/>
        <dbReference type="ChEBI" id="CHEBI:83421"/>
        <dbReference type="ChEBI" id="CHEBI:456216"/>
        <dbReference type="EC" id="2.7.11.1"/>
    </reaction>
</comment>
<dbReference type="Gene3D" id="1.20.58.80">
    <property type="entry name" value="Phosphotransferase system, lactose/cellobiose-type IIA subunit"/>
    <property type="match status" value="2"/>
</dbReference>
<dbReference type="Gene3D" id="3.30.200.20">
    <property type="entry name" value="Phosphorylase Kinase, domain 1"/>
    <property type="match status" value="1"/>
</dbReference>
<evidence type="ECO:0000256" key="1">
    <source>
        <dbReference type="ARBA" id="ARBA00012513"/>
    </source>
</evidence>
<proteinExistence type="predicted"/>
<dbReference type="GO" id="GO:0004674">
    <property type="term" value="F:protein serine/threonine kinase activity"/>
    <property type="evidence" value="ECO:0007669"/>
    <property type="project" value="UniProtKB-KW"/>
</dbReference>
<dbReference type="PANTHER" id="PTHR24348">
    <property type="entry name" value="SERINE/THREONINE-PROTEIN KINASE UNC-51-RELATED"/>
    <property type="match status" value="1"/>
</dbReference>
<dbReference type="SMART" id="SM00220">
    <property type="entry name" value="S_TKc"/>
    <property type="match status" value="1"/>
</dbReference>
<dbReference type="InterPro" id="IPR036181">
    <property type="entry name" value="MIT_dom_sf"/>
</dbReference>
<evidence type="ECO:0000256" key="10">
    <source>
        <dbReference type="SAM" id="MobiDB-lite"/>
    </source>
</evidence>
<dbReference type="InterPro" id="IPR011009">
    <property type="entry name" value="Kinase-like_dom_sf"/>
</dbReference>
<dbReference type="EMBL" id="CAJOBA010008510">
    <property type="protein sequence ID" value="CAF3830155.1"/>
    <property type="molecule type" value="Genomic_DNA"/>
</dbReference>
<keyword evidence="3" id="KW-0723">Serine/threonine-protein kinase</keyword>
<evidence type="ECO:0000256" key="3">
    <source>
        <dbReference type="ARBA" id="ARBA00022527"/>
    </source>
</evidence>
<dbReference type="GO" id="GO:0042594">
    <property type="term" value="P:response to starvation"/>
    <property type="evidence" value="ECO:0007669"/>
    <property type="project" value="TreeGrafter"/>
</dbReference>
<reference evidence="12" key="1">
    <citation type="submission" date="2021-02" db="EMBL/GenBank/DDBJ databases">
        <authorList>
            <person name="Nowell W R."/>
        </authorList>
    </citation>
    <scope>NUCLEOTIDE SEQUENCE</scope>
</reference>
<gene>
    <name evidence="12" type="ORF">OVA965_LOCUS17612</name>
    <name evidence="13" type="ORF">TMI583_LOCUS17624</name>
</gene>
<evidence type="ECO:0000259" key="11">
    <source>
        <dbReference type="PROSITE" id="PS50011"/>
    </source>
</evidence>